<name>A0ABS4TZH5_9PSEU</name>
<feature type="transmembrane region" description="Helical" evidence="9">
    <location>
        <begin position="71"/>
        <end position="90"/>
    </location>
</feature>
<feature type="transmembrane region" description="Helical" evidence="9">
    <location>
        <begin position="123"/>
        <end position="144"/>
    </location>
</feature>
<feature type="transmembrane region" description="Helical" evidence="9">
    <location>
        <begin position="96"/>
        <end position="116"/>
    </location>
</feature>
<feature type="domain" description="Signal transduction histidine kinase subgroup 3 dimerisation and phosphoacceptor" evidence="10">
    <location>
        <begin position="166"/>
        <end position="229"/>
    </location>
</feature>
<dbReference type="Gene3D" id="1.20.5.1930">
    <property type="match status" value="1"/>
</dbReference>
<keyword evidence="9" id="KW-0472">Membrane</keyword>
<evidence type="ECO:0000256" key="3">
    <source>
        <dbReference type="ARBA" id="ARBA00022553"/>
    </source>
</evidence>
<dbReference type="InterPro" id="IPR050482">
    <property type="entry name" value="Sensor_HK_TwoCompSys"/>
</dbReference>
<dbReference type="InterPro" id="IPR036890">
    <property type="entry name" value="HATPase_C_sf"/>
</dbReference>
<keyword evidence="5" id="KW-0547">Nucleotide-binding</keyword>
<dbReference type="Gene3D" id="3.30.565.10">
    <property type="entry name" value="Histidine kinase-like ATPase, C-terminal domain"/>
    <property type="match status" value="1"/>
</dbReference>
<keyword evidence="3" id="KW-0597">Phosphoprotein</keyword>
<reference evidence="11 12" key="1">
    <citation type="submission" date="2021-03" db="EMBL/GenBank/DDBJ databases">
        <title>Sequencing the genomes of 1000 actinobacteria strains.</title>
        <authorList>
            <person name="Klenk H.-P."/>
        </authorList>
    </citation>
    <scope>NUCLEOTIDE SEQUENCE [LARGE SCALE GENOMIC DNA]</scope>
    <source>
        <strain evidence="11 12">DSM 46670</strain>
    </source>
</reference>
<dbReference type="PANTHER" id="PTHR24421">
    <property type="entry name" value="NITRATE/NITRITE SENSOR PROTEIN NARX-RELATED"/>
    <property type="match status" value="1"/>
</dbReference>
<sequence>MKAIDIAFALLATVISVVGSAVASRITHAGLTIDVLGLVLAAGAGMALIARRRWPLVSLGTTTAFTTLYLTLNYPYGPVVFTFLAAVYAVGRYEPLSKSVPVAVVSWLVFSVHLLTNKSALPGLYGLIPVTGFVLIPLALGVIVRANREAFELARAEAIRERVSNERLRVAQEVHDVVGHGLAAIKMQADIALHLLTKKPEQAEIALKAISQTSTEALDELRATLTVVRGRAPAPGLGLLPDLTDRMSHAGVEVKLNVVGTQRDLPAAVNLAGYRVVQESLTNVLKHSSVKRATVRVGYEPGSVRIKVSNPSSGPVLPSAGFGIPGMRERVTALGGEFSAGPTEDGLFEVRATIPTDGDSQ</sequence>
<dbReference type="InterPro" id="IPR011712">
    <property type="entry name" value="Sig_transdc_His_kin_sub3_dim/P"/>
</dbReference>
<evidence type="ECO:0000256" key="2">
    <source>
        <dbReference type="ARBA" id="ARBA00012438"/>
    </source>
</evidence>
<dbReference type="SUPFAM" id="SSF55874">
    <property type="entry name" value="ATPase domain of HSP90 chaperone/DNA topoisomerase II/histidine kinase"/>
    <property type="match status" value="1"/>
</dbReference>
<dbReference type="Pfam" id="PF07730">
    <property type="entry name" value="HisKA_3"/>
    <property type="match status" value="1"/>
</dbReference>
<dbReference type="GO" id="GO:0016301">
    <property type="term" value="F:kinase activity"/>
    <property type="evidence" value="ECO:0007669"/>
    <property type="project" value="UniProtKB-KW"/>
</dbReference>
<evidence type="ECO:0000256" key="5">
    <source>
        <dbReference type="ARBA" id="ARBA00022741"/>
    </source>
</evidence>
<evidence type="ECO:0000256" key="1">
    <source>
        <dbReference type="ARBA" id="ARBA00000085"/>
    </source>
</evidence>
<keyword evidence="12" id="KW-1185">Reference proteome</keyword>
<evidence type="ECO:0000256" key="9">
    <source>
        <dbReference type="SAM" id="Phobius"/>
    </source>
</evidence>
<dbReference type="RefSeq" id="WP_209646503.1">
    <property type="nucleotide sequence ID" value="NZ_JAGINW010000001.1"/>
</dbReference>
<keyword evidence="8" id="KW-0902">Two-component regulatory system</keyword>
<keyword evidence="4" id="KW-0808">Transferase</keyword>
<gene>
    <name evidence="11" type="ORF">JOF56_010187</name>
</gene>
<dbReference type="Proteomes" id="UP001519332">
    <property type="component" value="Unassembled WGS sequence"/>
</dbReference>
<comment type="catalytic activity">
    <reaction evidence="1">
        <text>ATP + protein L-histidine = ADP + protein N-phospho-L-histidine.</text>
        <dbReference type="EC" id="2.7.13.3"/>
    </reaction>
</comment>
<dbReference type="CDD" id="cd16917">
    <property type="entry name" value="HATPase_UhpB-NarQ-NarX-like"/>
    <property type="match status" value="1"/>
</dbReference>
<dbReference type="EMBL" id="JAGINW010000001">
    <property type="protein sequence ID" value="MBP2329802.1"/>
    <property type="molecule type" value="Genomic_DNA"/>
</dbReference>
<comment type="caution">
    <text evidence="11">The sequence shown here is derived from an EMBL/GenBank/DDBJ whole genome shotgun (WGS) entry which is preliminary data.</text>
</comment>
<accession>A0ABS4TZH5</accession>
<proteinExistence type="predicted"/>
<evidence type="ECO:0000256" key="4">
    <source>
        <dbReference type="ARBA" id="ARBA00022679"/>
    </source>
</evidence>
<protein>
    <recommendedName>
        <fullName evidence="2">histidine kinase</fullName>
        <ecNumber evidence="2">2.7.13.3</ecNumber>
    </recommendedName>
</protein>
<keyword evidence="9" id="KW-1133">Transmembrane helix</keyword>
<dbReference type="EC" id="2.7.13.3" evidence="2"/>
<evidence type="ECO:0000256" key="7">
    <source>
        <dbReference type="ARBA" id="ARBA00022840"/>
    </source>
</evidence>
<keyword evidence="9" id="KW-0812">Transmembrane</keyword>
<evidence type="ECO:0000259" key="10">
    <source>
        <dbReference type="Pfam" id="PF07730"/>
    </source>
</evidence>
<keyword evidence="6 11" id="KW-0418">Kinase</keyword>
<feature type="transmembrane region" description="Helical" evidence="9">
    <location>
        <begin position="33"/>
        <end position="50"/>
    </location>
</feature>
<evidence type="ECO:0000256" key="8">
    <source>
        <dbReference type="ARBA" id="ARBA00023012"/>
    </source>
</evidence>
<evidence type="ECO:0000313" key="12">
    <source>
        <dbReference type="Proteomes" id="UP001519332"/>
    </source>
</evidence>
<evidence type="ECO:0000256" key="6">
    <source>
        <dbReference type="ARBA" id="ARBA00022777"/>
    </source>
</evidence>
<evidence type="ECO:0000313" key="11">
    <source>
        <dbReference type="EMBL" id="MBP2329802.1"/>
    </source>
</evidence>
<keyword evidence="7" id="KW-0067">ATP-binding</keyword>
<dbReference type="PANTHER" id="PTHR24421:SF10">
    <property type="entry name" value="NITRATE_NITRITE SENSOR PROTEIN NARQ"/>
    <property type="match status" value="1"/>
</dbReference>
<organism evidence="11 12">
    <name type="scientific">Kibdelosporangium banguiense</name>
    <dbReference type="NCBI Taxonomy" id="1365924"/>
    <lineage>
        <taxon>Bacteria</taxon>
        <taxon>Bacillati</taxon>
        <taxon>Actinomycetota</taxon>
        <taxon>Actinomycetes</taxon>
        <taxon>Pseudonocardiales</taxon>
        <taxon>Pseudonocardiaceae</taxon>
        <taxon>Kibdelosporangium</taxon>
    </lineage>
</organism>